<proteinExistence type="predicted"/>
<dbReference type="EMBL" id="BMAU01021430">
    <property type="protein sequence ID" value="GFY35166.1"/>
    <property type="molecule type" value="Genomic_DNA"/>
</dbReference>
<dbReference type="Proteomes" id="UP000887159">
    <property type="component" value="Unassembled WGS sequence"/>
</dbReference>
<gene>
    <name evidence="1" type="primary">AVEN_145928_1</name>
    <name evidence="1" type="ORF">TNCV_5045411</name>
</gene>
<name>A0A8X6WJB4_TRICX</name>
<sequence>MVVCGEYSLCRSSVVEWCKIFLHGRELLMTVDEIHRLLGISVGITHTTMHQHLNFRKTCVQWVTHQQTAKQRNTRMVLSLSHLLCYHEEEYGV</sequence>
<protein>
    <submittedName>
        <fullName evidence="1">Uncharacterized protein</fullName>
    </submittedName>
</protein>
<comment type="caution">
    <text evidence="1">The sequence shown here is derived from an EMBL/GenBank/DDBJ whole genome shotgun (WGS) entry which is preliminary data.</text>
</comment>
<reference evidence="1" key="1">
    <citation type="submission" date="2020-08" db="EMBL/GenBank/DDBJ databases">
        <title>Multicomponent nature underlies the extraordinary mechanical properties of spider dragline silk.</title>
        <authorList>
            <person name="Kono N."/>
            <person name="Nakamura H."/>
            <person name="Mori M."/>
            <person name="Yoshida Y."/>
            <person name="Ohtoshi R."/>
            <person name="Malay A.D."/>
            <person name="Moran D.A.P."/>
            <person name="Tomita M."/>
            <person name="Numata K."/>
            <person name="Arakawa K."/>
        </authorList>
    </citation>
    <scope>NUCLEOTIDE SEQUENCE</scope>
</reference>
<dbReference type="AlphaFoldDB" id="A0A8X6WJB4"/>
<evidence type="ECO:0000313" key="1">
    <source>
        <dbReference type="EMBL" id="GFY35166.1"/>
    </source>
</evidence>
<accession>A0A8X6WJB4</accession>
<organism evidence="1 2">
    <name type="scientific">Trichonephila clavipes</name>
    <name type="common">Golden silk orbweaver</name>
    <name type="synonym">Nephila clavipes</name>
    <dbReference type="NCBI Taxonomy" id="2585209"/>
    <lineage>
        <taxon>Eukaryota</taxon>
        <taxon>Metazoa</taxon>
        <taxon>Ecdysozoa</taxon>
        <taxon>Arthropoda</taxon>
        <taxon>Chelicerata</taxon>
        <taxon>Arachnida</taxon>
        <taxon>Araneae</taxon>
        <taxon>Araneomorphae</taxon>
        <taxon>Entelegynae</taxon>
        <taxon>Araneoidea</taxon>
        <taxon>Nephilidae</taxon>
        <taxon>Trichonephila</taxon>
    </lineage>
</organism>
<evidence type="ECO:0000313" key="2">
    <source>
        <dbReference type="Proteomes" id="UP000887159"/>
    </source>
</evidence>
<keyword evidence="2" id="KW-1185">Reference proteome</keyword>